<dbReference type="RefSeq" id="WP_160593681.1">
    <property type="nucleotide sequence ID" value="NZ_CP047895.1"/>
</dbReference>
<gene>
    <name evidence="3" type="primary">dgt</name>
    <name evidence="3" type="ORF">GVO57_13610</name>
</gene>
<proteinExistence type="predicted"/>
<dbReference type="EMBL" id="CP047895">
    <property type="protein sequence ID" value="QHL91645.1"/>
    <property type="molecule type" value="Genomic_DNA"/>
</dbReference>
<keyword evidence="4" id="KW-1185">Reference proteome</keyword>
<dbReference type="InterPro" id="IPR050135">
    <property type="entry name" value="dGTPase-like"/>
</dbReference>
<protein>
    <submittedName>
        <fullName evidence="3">DNTP triphosphohydrolase</fullName>
    </submittedName>
</protein>
<reference evidence="3 4" key="1">
    <citation type="submission" date="2020-01" db="EMBL/GenBank/DDBJ databases">
        <title>Sphingomonas sp. C33 whole genome sequece.</title>
        <authorList>
            <person name="Park C."/>
        </authorList>
    </citation>
    <scope>NUCLEOTIDE SEQUENCE [LARGE SCALE GENOMIC DNA]</scope>
    <source>
        <strain evidence="3 4">C33</strain>
    </source>
</reference>
<dbReference type="Proteomes" id="UP000464468">
    <property type="component" value="Chromosome"/>
</dbReference>
<dbReference type="PANTHER" id="PTHR11373">
    <property type="entry name" value="DEOXYNUCLEOSIDE TRIPHOSPHATE TRIPHOSPHOHYDROLASE"/>
    <property type="match status" value="1"/>
</dbReference>
<evidence type="ECO:0000259" key="2">
    <source>
        <dbReference type="PROSITE" id="PS51831"/>
    </source>
</evidence>
<dbReference type="KEGG" id="schy:GVO57_13610"/>
<dbReference type="PROSITE" id="PS51831">
    <property type="entry name" value="HD"/>
    <property type="match status" value="1"/>
</dbReference>
<evidence type="ECO:0000313" key="3">
    <source>
        <dbReference type="EMBL" id="QHL91645.1"/>
    </source>
</evidence>
<dbReference type="InterPro" id="IPR003607">
    <property type="entry name" value="HD/PDEase_dom"/>
</dbReference>
<sequence>MIWQERKSGWTKKPQDARTPGDIDYARVIHSGSFRRLQGKTQILNLGDSDFYRTRLTHSLEVAQIAGGLGAQLRQSFPDHDAIKFIPERSMLQAIACTHDLGHPPFGHGGEVALNYCMREAGGFEGNGQTLRILSKLEKFSEADGADLCREALLGVLKYPVAFSDVANPAKAPRMLPETSGTPLLDREASKPPKCYMDTEKDVVEWLLQPLSGTDRETFQSFELKEGKHAKARHKSFACSIMDLADDISFGIHDMEDALALRLVDQDGFRRHVTPKKCEGLLDYLNSNYAGKYGNDVYSGLVERLFADGAERKHQINRILNFVITSVEIEDLAEFEEPRLRYRARLPELVARFVEAVKDFIREEVIFSPSVQHLEFKGQMMVISVFEVLKSDPKSFLPPDIYSKYKRSDDPLRDICDYVAGMTDTYLLRTYERLFAPRIGSVFDKL</sequence>
<dbReference type="NCBIfam" id="TIGR01353">
    <property type="entry name" value="dGTP_triPase"/>
    <property type="match status" value="1"/>
</dbReference>
<feature type="domain" description="HD" evidence="2">
    <location>
        <begin position="55"/>
        <end position="251"/>
    </location>
</feature>
<dbReference type="InterPro" id="IPR006261">
    <property type="entry name" value="dGTPase"/>
</dbReference>
<name>A0A7Z2NYC0_9SPHN</name>
<dbReference type="InterPro" id="IPR006674">
    <property type="entry name" value="HD_domain"/>
</dbReference>
<dbReference type="SUPFAM" id="SSF109604">
    <property type="entry name" value="HD-domain/PDEase-like"/>
    <property type="match status" value="1"/>
</dbReference>
<dbReference type="AlphaFoldDB" id="A0A7Z2NYC0"/>
<dbReference type="Pfam" id="PF01966">
    <property type="entry name" value="HD"/>
    <property type="match status" value="1"/>
</dbReference>
<dbReference type="GO" id="GO:0006203">
    <property type="term" value="P:dGTP catabolic process"/>
    <property type="evidence" value="ECO:0007669"/>
    <property type="project" value="TreeGrafter"/>
</dbReference>
<organism evidence="3 4">
    <name type="scientific">Sphingomonas changnyeongensis</name>
    <dbReference type="NCBI Taxonomy" id="2698679"/>
    <lineage>
        <taxon>Bacteria</taxon>
        <taxon>Pseudomonadati</taxon>
        <taxon>Pseudomonadota</taxon>
        <taxon>Alphaproteobacteria</taxon>
        <taxon>Sphingomonadales</taxon>
        <taxon>Sphingomonadaceae</taxon>
        <taxon>Sphingomonas</taxon>
    </lineage>
</organism>
<dbReference type="Pfam" id="PF13286">
    <property type="entry name" value="HD_assoc"/>
    <property type="match status" value="1"/>
</dbReference>
<dbReference type="InterPro" id="IPR026875">
    <property type="entry name" value="PHydrolase_assoc_dom"/>
</dbReference>
<accession>A0A7Z2NYC0</accession>
<dbReference type="Gene3D" id="1.10.3210.10">
    <property type="entry name" value="Hypothetical protein af1432"/>
    <property type="match status" value="1"/>
</dbReference>
<dbReference type="GO" id="GO:0008832">
    <property type="term" value="F:dGTPase activity"/>
    <property type="evidence" value="ECO:0007669"/>
    <property type="project" value="TreeGrafter"/>
</dbReference>
<dbReference type="SMART" id="SM00471">
    <property type="entry name" value="HDc"/>
    <property type="match status" value="1"/>
</dbReference>
<evidence type="ECO:0000256" key="1">
    <source>
        <dbReference type="ARBA" id="ARBA00022801"/>
    </source>
</evidence>
<keyword evidence="1 3" id="KW-0378">Hydrolase</keyword>
<dbReference type="NCBIfam" id="NF003701">
    <property type="entry name" value="PRK05318.1"/>
    <property type="match status" value="1"/>
</dbReference>
<evidence type="ECO:0000313" key="4">
    <source>
        <dbReference type="Proteomes" id="UP000464468"/>
    </source>
</evidence>
<dbReference type="NCBIfam" id="NF041026">
    <property type="entry name" value="antiphage_dGTPase"/>
    <property type="match status" value="1"/>
</dbReference>
<dbReference type="PANTHER" id="PTHR11373:SF40">
    <property type="entry name" value="DEOXYGUANOSINETRIPHOSPHATE TRIPHOSPHOHYDROLASE-LIKE PROTEIN 2"/>
    <property type="match status" value="1"/>
</dbReference>
<dbReference type="CDD" id="cd00077">
    <property type="entry name" value="HDc"/>
    <property type="match status" value="1"/>
</dbReference>